<dbReference type="InterPro" id="IPR029062">
    <property type="entry name" value="Class_I_gatase-like"/>
</dbReference>
<dbReference type="Gene3D" id="3.40.50.880">
    <property type="match status" value="1"/>
</dbReference>
<sequence>MNAAPMQDAPAAAPLDIAILVFDEVEALDLGGPYEVFTTATRMQQRLQPGAADPFRVRCVARTAEPIRARAGLRILPDADFAHCPAPDVLIVPGGVVDGPRACAATLAWIAQAAAHARLTASVCTGAFLLADAGLLAAGAPVTTHWEDIADLRAQFPTLDVQDHVRWVEQAGGRIVSSAGISAGIDMSLHLVARLAGQPLAERTARQMDYAWNPHPTTA</sequence>
<keyword evidence="3" id="KW-1185">Reference proteome</keyword>
<dbReference type="PANTHER" id="PTHR43130">
    <property type="entry name" value="ARAC-FAMILY TRANSCRIPTIONAL REGULATOR"/>
    <property type="match status" value="1"/>
</dbReference>
<dbReference type="InterPro" id="IPR052158">
    <property type="entry name" value="INH-QAR"/>
</dbReference>
<reference evidence="2 3" key="1">
    <citation type="submission" date="2023-08" db="EMBL/GenBank/DDBJ databases">
        <title>Functional and genomic diversity of the sorghum phyllosphere microbiome.</title>
        <authorList>
            <person name="Shade A."/>
        </authorList>
    </citation>
    <scope>NUCLEOTIDE SEQUENCE [LARGE SCALE GENOMIC DNA]</scope>
    <source>
        <strain evidence="2 3">SORGH_AS_0335</strain>
    </source>
</reference>
<proteinExistence type="predicted"/>
<gene>
    <name evidence="2" type="ORF">QE399_003950</name>
</gene>
<feature type="domain" description="DJ-1/PfpI" evidence="1">
    <location>
        <begin position="17"/>
        <end position="193"/>
    </location>
</feature>
<evidence type="ECO:0000259" key="1">
    <source>
        <dbReference type="Pfam" id="PF01965"/>
    </source>
</evidence>
<dbReference type="SUPFAM" id="SSF52317">
    <property type="entry name" value="Class I glutamine amidotransferase-like"/>
    <property type="match status" value="1"/>
</dbReference>
<dbReference type="InterPro" id="IPR002818">
    <property type="entry name" value="DJ-1/PfpI"/>
</dbReference>
<organism evidence="2 3">
    <name type="scientific">Paracidovorax wautersii</name>
    <dbReference type="NCBI Taxonomy" id="1177982"/>
    <lineage>
        <taxon>Bacteria</taxon>
        <taxon>Pseudomonadati</taxon>
        <taxon>Pseudomonadota</taxon>
        <taxon>Betaproteobacteria</taxon>
        <taxon>Burkholderiales</taxon>
        <taxon>Comamonadaceae</taxon>
        <taxon>Paracidovorax</taxon>
    </lineage>
</organism>
<accession>A0ABU1IH07</accession>
<dbReference type="EMBL" id="JAVIZX010000001">
    <property type="protein sequence ID" value="MDR6216261.1"/>
    <property type="molecule type" value="Genomic_DNA"/>
</dbReference>
<evidence type="ECO:0000313" key="3">
    <source>
        <dbReference type="Proteomes" id="UP001267710"/>
    </source>
</evidence>
<name>A0ABU1IH07_9BURK</name>
<dbReference type="CDD" id="cd03139">
    <property type="entry name" value="GATase1_PfpI_2"/>
    <property type="match status" value="1"/>
</dbReference>
<protein>
    <submittedName>
        <fullName evidence="2">Transcriptional regulator GlxA family with amidase domain</fullName>
    </submittedName>
</protein>
<evidence type="ECO:0000313" key="2">
    <source>
        <dbReference type="EMBL" id="MDR6216261.1"/>
    </source>
</evidence>
<dbReference type="Proteomes" id="UP001267710">
    <property type="component" value="Unassembled WGS sequence"/>
</dbReference>
<dbReference type="RefSeq" id="WP_309831536.1">
    <property type="nucleotide sequence ID" value="NZ_JAVIZX010000001.1"/>
</dbReference>
<dbReference type="PANTHER" id="PTHR43130:SF14">
    <property type="entry name" value="DJ-1_PFPI DOMAIN-CONTAINING PROTEIN"/>
    <property type="match status" value="1"/>
</dbReference>
<comment type="caution">
    <text evidence="2">The sequence shown here is derived from an EMBL/GenBank/DDBJ whole genome shotgun (WGS) entry which is preliminary data.</text>
</comment>
<dbReference type="Pfam" id="PF01965">
    <property type="entry name" value="DJ-1_PfpI"/>
    <property type="match status" value="1"/>
</dbReference>